<keyword evidence="6" id="KW-1185">Reference proteome</keyword>
<dbReference type="GO" id="GO:0005634">
    <property type="term" value="C:nucleus"/>
    <property type="evidence" value="ECO:0007669"/>
    <property type="project" value="UniProtKB-SubCell"/>
</dbReference>
<feature type="compositionally biased region" description="Low complexity" evidence="3">
    <location>
        <begin position="196"/>
        <end position="212"/>
    </location>
</feature>
<dbReference type="SMART" id="SM00339">
    <property type="entry name" value="FH"/>
    <property type="match status" value="1"/>
</dbReference>
<dbReference type="InterPro" id="IPR001766">
    <property type="entry name" value="Fork_head_dom"/>
</dbReference>
<dbReference type="PROSITE" id="PS50039">
    <property type="entry name" value="FORK_HEAD_3"/>
    <property type="match status" value="1"/>
</dbReference>
<dbReference type="Pfam" id="PF00250">
    <property type="entry name" value="Forkhead"/>
    <property type="match status" value="1"/>
</dbReference>
<dbReference type="InParanoid" id="A0A1X2HWB1"/>
<dbReference type="PROSITE" id="PS00657">
    <property type="entry name" value="FORK_HEAD_1"/>
    <property type="match status" value="1"/>
</dbReference>
<accession>A0A1X2HWB1</accession>
<organism evidence="5 6">
    <name type="scientific">Syncephalastrum racemosum</name>
    <name type="common">Filamentous fungus</name>
    <dbReference type="NCBI Taxonomy" id="13706"/>
    <lineage>
        <taxon>Eukaryota</taxon>
        <taxon>Fungi</taxon>
        <taxon>Fungi incertae sedis</taxon>
        <taxon>Mucoromycota</taxon>
        <taxon>Mucoromycotina</taxon>
        <taxon>Mucoromycetes</taxon>
        <taxon>Mucorales</taxon>
        <taxon>Syncephalastraceae</taxon>
        <taxon>Syncephalastrum</taxon>
    </lineage>
</organism>
<dbReference type="GO" id="GO:0000981">
    <property type="term" value="F:DNA-binding transcription factor activity, RNA polymerase II-specific"/>
    <property type="evidence" value="ECO:0007669"/>
    <property type="project" value="TreeGrafter"/>
</dbReference>
<feature type="region of interest" description="Disordered" evidence="3">
    <location>
        <begin position="283"/>
        <end position="320"/>
    </location>
</feature>
<feature type="region of interest" description="Disordered" evidence="3">
    <location>
        <begin position="164"/>
        <end position="245"/>
    </location>
</feature>
<dbReference type="GO" id="GO:0030154">
    <property type="term" value="P:cell differentiation"/>
    <property type="evidence" value="ECO:0007669"/>
    <property type="project" value="TreeGrafter"/>
</dbReference>
<feature type="compositionally biased region" description="Polar residues" evidence="3">
    <location>
        <begin position="213"/>
        <end position="223"/>
    </location>
</feature>
<dbReference type="InterPro" id="IPR036390">
    <property type="entry name" value="WH_DNA-bd_sf"/>
</dbReference>
<sequence>MDVFRLPFAVQNSKNVEYPPPIPVALRYPRLVGSVKQYRSDAQEQQLQHHIVSESFIPMAPELAKPPRKRRRPPFSYSSLIAQAILEAKDERMTLRDIYRWIMEKYPALYDADDTGWQNTIRHNLSLNKCFKKIPKSDLAGVGTRGKGGYWTVDPAYMDKFKNGAFAKGSSTGPMTRRKPPREIRSKPFEENSLQASGSSSFTAAATSSSSSPDTHIQPQQRQPLHPFISHPSLKPPPSSPRFQHYQPTSRAIAFAISSTTSPALTTTTFTSASATSSIMSNFPSATSPLSPTPSPTGSAATSSATSSSSRIMQIHHLLN</sequence>
<dbReference type="PRINTS" id="PR00053">
    <property type="entry name" value="FORKHEAD"/>
</dbReference>
<evidence type="ECO:0000313" key="5">
    <source>
        <dbReference type="EMBL" id="ORZ03849.1"/>
    </source>
</evidence>
<feature type="compositionally biased region" description="Low complexity" evidence="3">
    <location>
        <begin position="283"/>
        <end position="310"/>
    </location>
</feature>
<reference evidence="5 6" key="1">
    <citation type="submission" date="2016-07" db="EMBL/GenBank/DDBJ databases">
        <title>Pervasive Adenine N6-methylation of Active Genes in Fungi.</title>
        <authorList>
            <consortium name="DOE Joint Genome Institute"/>
            <person name="Mondo S.J."/>
            <person name="Dannebaum R.O."/>
            <person name="Kuo R.C."/>
            <person name="Labutti K."/>
            <person name="Haridas S."/>
            <person name="Kuo A."/>
            <person name="Salamov A."/>
            <person name="Ahrendt S.R."/>
            <person name="Lipzen A."/>
            <person name="Sullivan W."/>
            <person name="Andreopoulos W.B."/>
            <person name="Clum A."/>
            <person name="Lindquist E."/>
            <person name="Daum C."/>
            <person name="Ramamoorthy G.K."/>
            <person name="Gryganskyi A."/>
            <person name="Culley D."/>
            <person name="Magnuson J.K."/>
            <person name="James T.Y."/>
            <person name="O'Malley M.A."/>
            <person name="Stajich J.E."/>
            <person name="Spatafora J.W."/>
            <person name="Visel A."/>
            <person name="Grigoriev I.V."/>
        </authorList>
    </citation>
    <scope>NUCLEOTIDE SEQUENCE [LARGE SCALE GENOMIC DNA]</scope>
    <source>
        <strain evidence="5 6">NRRL 2496</strain>
    </source>
</reference>
<dbReference type="OMA" id="YRWIMEK"/>
<feature type="compositionally biased region" description="Basic and acidic residues" evidence="3">
    <location>
        <begin position="181"/>
        <end position="190"/>
    </location>
</feature>
<dbReference type="InterPro" id="IPR018122">
    <property type="entry name" value="TF_fork_head_CS_1"/>
</dbReference>
<dbReference type="PANTHER" id="PTHR11829:SF343">
    <property type="entry name" value="FORK-HEAD DOMAIN-CONTAINING PROTEIN"/>
    <property type="match status" value="1"/>
</dbReference>
<name>A0A1X2HWB1_SYNRA</name>
<dbReference type="SUPFAM" id="SSF46785">
    <property type="entry name" value="Winged helix' DNA-binding domain"/>
    <property type="match status" value="1"/>
</dbReference>
<dbReference type="AlphaFoldDB" id="A0A1X2HWB1"/>
<evidence type="ECO:0000256" key="1">
    <source>
        <dbReference type="ARBA" id="ARBA00023125"/>
    </source>
</evidence>
<dbReference type="EMBL" id="MCGN01000001">
    <property type="protein sequence ID" value="ORZ03849.1"/>
    <property type="molecule type" value="Genomic_DNA"/>
</dbReference>
<evidence type="ECO:0000256" key="3">
    <source>
        <dbReference type="SAM" id="MobiDB-lite"/>
    </source>
</evidence>
<feature type="domain" description="Fork-head" evidence="4">
    <location>
        <begin position="72"/>
        <end position="171"/>
    </location>
</feature>
<dbReference type="PANTHER" id="PTHR11829">
    <property type="entry name" value="FORKHEAD BOX PROTEIN"/>
    <property type="match status" value="1"/>
</dbReference>
<protein>
    <submittedName>
        <fullName evidence="5">Fork head domain-domain-containing protein</fullName>
    </submittedName>
</protein>
<comment type="subcellular location">
    <subcellularLocation>
        <location evidence="2">Nucleus</location>
    </subcellularLocation>
</comment>
<evidence type="ECO:0000259" key="4">
    <source>
        <dbReference type="PROSITE" id="PS50039"/>
    </source>
</evidence>
<keyword evidence="2" id="KW-0539">Nucleus</keyword>
<keyword evidence="1 2" id="KW-0238">DNA-binding</keyword>
<dbReference type="InterPro" id="IPR036388">
    <property type="entry name" value="WH-like_DNA-bd_sf"/>
</dbReference>
<dbReference type="Proteomes" id="UP000242180">
    <property type="component" value="Unassembled WGS sequence"/>
</dbReference>
<dbReference type="STRING" id="13706.A0A1X2HWB1"/>
<proteinExistence type="predicted"/>
<dbReference type="InterPro" id="IPR050211">
    <property type="entry name" value="FOX_domain-containing"/>
</dbReference>
<dbReference type="GO" id="GO:0000978">
    <property type="term" value="F:RNA polymerase II cis-regulatory region sequence-specific DNA binding"/>
    <property type="evidence" value="ECO:0007669"/>
    <property type="project" value="TreeGrafter"/>
</dbReference>
<dbReference type="FunFam" id="1.10.10.10:FF:000135">
    <property type="entry name" value="forkhead box protein G1"/>
    <property type="match status" value="1"/>
</dbReference>
<feature type="DNA-binding region" description="Fork-head" evidence="2">
    <location>
        <begin position="72"/>
        <end position="171"/>
    </location>
</feature>
<gene>
    <name evidence="5" type="ORF">BCR43DRAFT_429468</name>
</gene>
<evidence type="ECO:0000256" key="2">
    <source>
        <dbReference type="PROSITE-ProRule" id="PRU00089"/>
    </source>
</evidence>
<evidence type="ECO:0000313" key="6">
    <source>
        <dbReference type="Proteomes" id="UP000242180"/>
    </source>
</evidence>
<dbReference type="GO" id="GO:0009653">
    <property type="term" value="P:anatomical structure morphogenesis"/>
    <property type="evidence" value="ECO:0007669"/>
    <property type="project" value="TreeGrafter"/>
</dbReference>
<dbReference type="Gene3D" id="1.10.10.10">
    <property type="entry name" value="Winged helix-like DNA-binding domain superfamily/Winged helix DNA-binding domain"/>
    <property type="match status" value="1"/>
</dbReference>
<comment type="caution">
    <text evidence="5">The sequence shown here is derived from an EMBL/GenBank/DDBJ whole genome shotgun (WGS) entry which is preliminary data.</text>
</comment>
<dbReference type="OrthoDB" id="5954824at2759"/>